<dbReference type="SUPFAM" id="SSF103657">
    <property type="entry name" value="BAR/IMD domain-like"/>
    <property type="match status" value="1"/>
</dbReference>
<accession>A0A814X6G9</accession>
<name>A0A814X6G9_9BILA</name>
<proteinExistence type="predicted"/>
<keyword evidence="1" id="KW-0175">Coiled coil</keyword>
<dbReference type="EMBL" id="CAJNOW010000035">
    <property type="protein sequence ID" value="CAF1215037.1"/>
    <property type="molecule type" value="Genomic_DNA"/>
</dbReference>
<dbReference type="Proteomes" id="UP000663834">
    <property type="component" value="Unassembled WGS sequence"/>
</dbReference>
<dbReference type="OrthoDB" id="5406275at2759"/>
<comment type="caution">
    <text evidence="2">The sequence shown here is derived from an EMBL/GenBank/DDBJ whole genome shotgun (WGS) entry which is preliminary data.</text>
</comment>
<dbReference type="PANTHER" id="PTHR33488:SF2">
    <property type="entry name" value="EARLY ENDOSOME ANTIGEN 1-LIKE"/>
    <property type="match status" value="1"/>
</dbReference>
<protein>
    <submittedName>
        <fullName evidence="2">Uncharacterized protein</fullName>
    </submittedName>
</protein>
<reference evidence="2" key="1">
    <citation type="submission" date="2021-02" db="EMBL/GenBank/DDBJ databases">
        <authorList>
            <person name="Nowell W R."/>
        </authorList>
    </citation>
    <scope>NUCLEOTIDE SEQUENCE</scope>
</reference>
<feature type="coiled-coil region" evidence="1">
    <location>
        <begin position="264"/>
        <end position="312"/>
    </location>
</feature>
<organism evidence="2 3">
    <name type="scientific">Rotaria magnacalcarata</name>
    <dbReference type="NCBI Taxonomy" id="392030"/>
    <lineage>
        <taxon>Eukaryota</taxon>
        <taxon>Metazoa</taxon>
        <taxon>Spiralia</taxon>
        <taxon>Gnathifera</taxon>
        <taxon>Rotifera</taxon>
        <taxon>Eurotatoria</taxon>
        <taxon>Bdelloidea</taxon>
        <taxon>Philodinida</taxon>
        <taxon>Philodinidae</taxon>
        <taxon>Rotaria</taxon>
    </lineage>
</organism>
<dbReference type="InterPro" id="IPR027267">
    <property type="entry name" value="AH/BAR_dom_sf"/>
</dbReference>
<evidence type="ECO:0000313" key="2">
    <source>
        <dbReference type="EMBL" id="CAF1215037.1"/>
    </source>
</evidence>
<evidence type="ECO:0000256" key="1">
    <source>
        <dbReference type="SAM" id="Coils"/>
    </source>
</evidence>
<dbReference type="AlphaFoldDB" id="A0A814X6G9"/>
<sequence length="596" mass="67311">MIEKFYPLTFLVFMVILATDVYATSIAHTVFLPSDRSLNPFSDQFIQRVINMDREKLFSIPQMDDAEFLLKLSRNDDSLGGSFSRAVEDDPYEIVFDDKLDDQLALQDNIDGEWVHLMTAGPLTVNYIGNLLVLASRRDFPLTRPPQFVFQHIKDPDSFRATISQVTGSMYSALLGAHTAMDRIQLNVQQVPNHIKTALKLVLVGSPMLIEIMLPKSLEAVGRIANESAAHARTTFQKFSSLQELIGEIIEANTYTHSSQSNIVDKIQEQINAAKQDQAQLNSNMNSIKAQYEDARREMEKARQEYQVAFNAIPTFRGWFKKIFRKIVNVVVSIITYPARILGCILGLCYNNQAALAAAAAAAETAKQNAIAKANHLLQVLQEAEKRHTAFAAQQAAEQQKIADMMKKIAALDLDRMSEQEIVDILIESILQMNQIKEQWGRLVQFFSKLSIQADSTQQIIVQDFIGAIKDAQASNLLIDASDREFFVEILSITCQEIERGAHLLYVMSKTYFDISSEYMINQIATINTLLLLQTNSERSSLLRSLSSNTTITSTKIIQLAQERQNEYASRNKARRDEYQRFLAKLAEEDLEMVIG</sequence>
<gene>
    <name evidence="2" type="ORF">KQP761_LOCUS523</name>
</gene>
<evidence type="ECO:0000313" key="3">
    <source>
        <dbReference type="Proteomes" id="UP000663834"/>
    </source>
</evidence>
<dbReference type="PANTHER" id="PTHR33488">
    <property type="entry name" value="ZGC:162509"/>
    <property type="match status" value="1"/>
</dbReference>